<dbReference type="OrthoDB" id="8693905at2759"/>
<evidence type="ECO:0000313" key="6">
    <source>
        <dbReference type="WBParaSite" id="GPUH_0001976901-mRNA-1"/>
    </source>
</evidence>
<dbReference type="WBParaSite" id="GPUH_0001976901-mRNA-1">
    <property type="protein sequence ID" value="GPUH_0001976901-mRNA-1"/>
    <property type="gene ID" value="GPUH_0001976901"/>
</dbReference>
<keyword evidence="4" id="KW-1185">Reference proteome</keyword>
<evidence type="ECO:0000313" key="5">
    <source>
        <dbReference type="WBParaSite" id="GPUH_0001307401-mRNA-1"/>
    </source>
</evidence>
<dbReference type="Gene3D" id="3.10.20.90">
    <property type="entry name" value="Phosphatidylinositol 3-kinase Catalytic Subunit, Chain A, domain 1"/>
    <property type="match status" value="1"/>
</dbReference>
<dbReference type="AlphaFoldDB" id="A0A183DWG9"/>
<feature type="domain" description="PB1" evidence="1">
    <location>
        <begin position="43"/>
        <end position="124"/>
    </location>
</feature>
<dbReference type="WBParaSite" id="GPUH_0001307401-mRNA-1">
    <property type="protein sequence ID" value="GPUH_0001307401-mRNA-1"/>
    <property type="gene ID" value="GPUH_0001307401"/>
</dbReference>
<sequence>MDRDGSSQPDIYSVIRSGLLEIASSQQPRISVTSPAASAESSRIRIKAEFRGEKFCIEMSRPVRFSDLENHMNSRYNLRLNIYYTLRNNELVVPVRNQLDLDRVIELFDRASTQRSLRLLLSRHQPDSGLPCTADSSLIPDASGTFTAIHSRILEVTEFRSFNR</sequence>
<accession>A0A183DWG9</accession>
<dbReference type="SMART" id="SM00666">
    <property type="entry name" value="PB1"/>
    <property type="match status" value="1"/>
</dbReference>
<evidence type="ECO:0000259" key="1">
    <source>
        <dbReference type="SMART" id="SM00666"/>
    </source>
</evidence>
<dbReference type="SUPFAM" id="SSF54277">
    <property type="entry name" value="CAD &amp; PB1 domains"/>
    <property type="match status" value="1"/>
</dbReference>
<reference evidence="2 4" key="2">
    <citation type="submission" date="2018-11" db="EMBL/GenBank/DDBJ databases">
        <authorList>
            <consortium name="Pathogen Informatics"/>
        </authorList>
    </citation>
    <scope>NUCLEOTIDE SEQUENCE [LARGE SCALE GENOMIC DNA]</scope>
</reference>
<dbReference type="EMBL" id="UYRT01089060">
    <property type="protein sequence ID" value="VDN34477.1"/>
    <property type="molecule type" value="Genomic_DNA"/>
</dbReference>
<evidence type="ECO:0000313" key="2">
    <source>
        <dbReference type="EMBL" id="VDN21576.1"/>
    </source>
</evidence>
<organism evidence="5">
    <name type="scientific">Gongylonema pulchrum</name>
    <dbReference type="NCBI Taxonomy" id="637853"/>
    <lineage>
        <taxon>Eukaryota</taxon>
        <taxon>Metazoa</taxon>
        <taxon>Ecdysozoa</taxon>
        <taxon>Nematoda</taxon>
        <taxon>Chromadorea</taxon>
        <taxon>Rhabditida</taxon>
        <taxon>Spirurina</taxon>
        <taxon>Spiruromorpha</taxon>
        <taxon>Spiruroidea</taxon>
        <taxon>Gongylonematidae</taxon>
        <taxon>Gongylonema</taxon>
    </lineage>
</organism>
<reference evidence="5 6" key="1">
    <citation type="submission" date="2016-06" db="UniProtKB">
        <authorList>
            <consortium name="WormBaseParasite"/>
        </authorList>
    </citation>
    <scope>IDENTIFICATION</scope>
</reference>
<gene>
    <name evidence="2" type="ORF">GPUH_LOCUS13062</name>
    <name evidence="3" type="ORF">GPUH_LOCUS19744</name>
</gene>
<dbReference type="Proteomes" id="UP000271098">
    <property type="component" value="Unassembled WGS sequence"/>
</dbReference>
<dbReference type="InterPro" id="IPR000270">
    <property type="entry name" value="PB1_dom"/>
</dbReference>
<dbReference type="EMBL" id="UYRT01079876">
    <property type="protein sequence ID" value="VDN21576.1"/>
    <property type="molecule type" value="Genomic_DNA"/>
</dbReference>
<protein>
    <submittedName>
        <fullName evidence="5 6">PB1 domain-containing protein</fullName>
    </submittedName>
</protein>
<proteinExistence type="predicted"/>
<name>A0A183DWG9_9BILA</name>
<evidence type="ECO:0000313" key="3">
    <source>
        <dbReference type="EMBL" id="VDN34477.1"/>
    </source>
</evidence>
<dbReference type="Pfam" id="PF00564">
    <property type="entry name" value="PB1"/>
    <property type="match status" value="1"/>
</dbReference>
<evidence type="ECO:0000313" key="4">
    <source>
        <dbReference type="Proteomes" id="UP000271098"/>
    </source>
</evidence>